<dbReference type="SUPFAM" id="SSF53300">
    <property type="entry name" value="vWA-like"/>
    <property type="match status" value="1"/>
</dbReference>
<protein>
    <recommendedName>
        <fullName evidence="6">TROVE domain-containing protein</fullName>
    </recommendedName>
</protein>
<dbReference type="KEGG" id="ksn:43590978"/>
<evidence type="ECO:0000259" key="2">
    <source>
        <dbReference type="Pfam" id="PF11443"/>
    </source>
</evidence>
<feature type="domain" description="DUF2828" evidence="2">
    <location>
        <begin position="96"/>
        <end position="538"/>
    </location>
</feature>
<dbReference type="InterPro" id="IPR011205">
    <property type="entry name" value="UCP015417_vWA"/>
</dbReference>
<feature type="domain" description="DUF7788" evidence="3">
    <location>
        <begin position="544"/>
        <end position="783"/>
    </location>
</feature>
<dbReference type="PANTHER" id="PTHR31373">
    <property type="entry name" value="OS06G0652100 PROTEIN"/>
    <property type="match status" value="1"/>
</dbReference>
<dbReference type="Proteomes" id="UP000322225">
    <property type="component" value="Chromosome 10"/>
</dbReference>
<dbReference type="PANTHER" id="PTHR31373:SF27">
    <property type="entry name" value="TROVE DOMAIN-CONTAINING PROTEIN"/>
    <property type="match status" value="1"/>
</dbReference>
<sequence length="797" mass="88500">MAAPLQKSMSELDLRPPPSGPSRTTPKKKMSKKDWSLPPTFLSLLATPPQQLYDTLLPAKDDSLGQNDSAAPKTSAPTSATSAFIDTMKRIPNTTTEKGALAYDSTQSPLVDLFFDLAPGIQASHLYELLDKAWKEDPLAMLKIVFHARSIHEGKGFKEGFFRAIGWIWDEHPRTLLENLELIVKPTCQRQRDDKRDSEIKKRREEKAMNGGDGVVELDESGEVDLDEKEPPEYPPRPHGSFDDLIALLVLHINGQLSSSYTGPLSALDESLAPSFQAQYFKQSRVNFKSGKDAKRDRGGFQHIIKAAKKDKDSFKAKIRTAPDGAAKHRLLHERSNDALTNDKKYRALYITILHLFAKYIKADLSLLDKHKDFISISESQHRSSIHLFGMSYAAKWVPTPAHGADRQTFFATALSMFLFPGDGVNWSRQKLQKEILTPLRKVLSVPEVEMSNGTWNIDYTKVPSKSMARNSDAFWLHDRKGFEAYIDKVSKGQTTISGASLMPHEVLIDATQGKTPIQKRLGDLQWTRLVDSIRSSSKTPLSNCIAIADVSGSMGSIDMQVNSGSKKAPAPILPCVALTLLLGELAAPPWNGCFFTFSADPTCEFIEPSLPLSEKASQLSRASWGMSTNFYKVFDLILETAKRESLAPENMVKKLFVFSDMQFDSAADGTYGETEHHAIQRKFKESGYPMPELVYWNLASRDEGAPKPVLADTEGVSLFSGFSAALMKYFLGQADLDADGDAKMEGADDDYEEIGADGETVEKKDVEVKEKKKDNPLDVVLEVISAESFSELRVVD</sequence>
<name>A0A5M6BY46_9TREE</name>
<keyword evidence="5" id="KW-1185">Reference proteome</keyword>
<dbReference type="RefSeq" id="XP_031858867.1">
    <property type="nucleotide sequence ID" value="XM_032006815.1"/>
</dbReference>
<reference evidence="4" key="1">
    <citation type="submission" date="2017-08" db="EMBL/GenBank/DDBJ databases">
        <authorList>
            <person name="Cuomo C."/>
            <person name="Billmyre B."/>
            <person name="Heitman J."/>
        </authorList>
    </citation>
    <scope>NUCLEOTIDE SEQUENCE</scope>
    <source>
        <strain evidence="4">CBS 12478</strain>
    </source>
</reference>
<proteinExistence type="predicted"/>
<accession>A0A5M6BY46</accession>
<evidence type="ECO:0008006" key="6">
    <source>
        <dbReference type="Google" id="ProtNLM"/>
    </source>
</evidence>
<evidence type="ECO:0000259" key="3">
    <source>
        <dbReference type="Pfam" id="PF25043"/>
    </source>
</evidence>
<feature type="compositionally biased region" description="Acidic residues" evidence="1">
    <location>
        <begin position="216"/>
        <end position="230"/>
    </location>
</feature>
<feature type="region of interest" description="Disordered" evidence="1">
    <location>
        <begin position="191"/>
        <end position="237"/>
    </location>
</feature>
<dbReference type="Pfam" id="PF25043">
    <property type="entry name" value="DUF7788"/>
    <property type="match status" value="1"/>
</dbReference>
<feature type="region of interest" description="Disordered" evidence="1">
    <location>
        <begin position="59"/>
        <end position="89"/>
    </location>
</feature>
<organism evidence="4 5">
    <name type="scientific">Kwoniella shandongensis</name>
    <dbReference type="NCBI Taxonomy" id="1734106"/>
    <lineage>
        <taxon>Eukaryota</taxon>
        <taxon>Fungi</taxon>
        <taxon>Dikarya</taxon>
        <taxon>Basidiomycota</taxon>
        <taxon>Agaricomycotina</taxon>
        <taxon>Tremellomycetes</taxon>
        <taxon>Tremellales</taxon>
        <taxon>Cryptococcaceae</taxon>
        <taxon>Kwoniella</taxon>
    </lineage>
</organism>
<evidence type="ECO:0000313" key="5">
    <source>
        <dbReference type="Proteomes" id="UP000322225"/>
    </source>
</evidence>
<feature type="compositionally biased region" description="Basic and acidic residues" evidence="1">
    <location>
        <begin position="191"/>
        <end position="208"/>
    </location>
</feature>
<dbReference type="OrthoDB" id="1149618at2759"/>
<dbReference type="InterPro" id="IPR036465">
    <property type="entry name" value="vWFA_dom_sf"/>
</dbReference>
<feature type="compositionally biased region" description="Low complexity" evidence="1">
    <location>
        <begin position="69"/>
        <end position="83"/>
    </location>
</feature>
<dbReference type="GeneID" id="43590978"/>
<reference evidence="4" key="2">
    <citation type="submission" date="2024-01" db="EMBL/GenBank/DDBJ databases">
        <title>Comparative genomics of Cryptococcus and Kwoniella reveals pathogenesis evolution and contrasting modes of karyotype evolution via chromosome fusion or intercentromeric recombination.</title>
        <authorList>
            <person name="Coelho M.A."/>
            <person name="David-Palma M."/>
            <person name="Shea T."/>
            <person name="Bowers K."/>
            <person name="McGinley-Smith S."/>
            <person name="Mohammad A.W."/>
            <person name="Gnirke A."/>
            <person name="Yurkov A.M."/>
            <person name="Nowrousian M."/>
            <person name="Sun S."/>
            <person name="Cuomo C.A."/>
            <person name="Heitman J."/>
        </authorList>
    </citation>
    <scope>NUCLEOTIDE SEQUENCE</scope>
    <source>
        <strain evidence="4">CBS 12478</strain>
    </source>
</reference>
<dbReference type="Pfam" id="PF11443">
    <property type="entry name" value="DUF2828"/>
    <property type="match status" value="1"/>
</dbReference>
<dbReference type="AlphaFoldDB" id="A0A5M6BY46"/>
<dbReference type="InterPro" id="IPR058580">
    <property type="entry name" value="DUF2828"/>
</dbReference>
<evidence type="ECO:0000256" key="1">
    <source>
        <dbReference type="SAM" id="MobiDB-lite"/>
    </source>
</evidence>
<dbReference type="InterPro" id="IPR056690">
    <property type="entry name" value="DUF7788"/>
</dbReference>
<gene>
    <name evidence="4" type="ORF">CI109_105879</name>
</gene>
<dbReference type="EMBL" id="CP144060">
    <property type="protein sequence ID" value="WWD21394.1"/>
    <property type="molecule type" value="Genomic_DNA"/>
</dbReference>
<feature type="region of interest" description="Disordered" evidence="1">
    <location>
        <begin position="1"/>
        <end position="35"/>
    </location>
</feature>
<evidence type="ECO:0000313" key="4">
    <source>
        <dbReference type="EMBL" id="WWD21394.1"/>
    </source>
</evidence>
<dbReference type="PIRSF" id="PIRSF015417">
    <property type="entry name" value="T31B5_30_vWA"/>
    <property type="match status" value="1"/>
</dbReference>
<dbReference type="Gene3D" id="3.40.50.410">
    <property type="entry name" value="von Willebrand factor, type A domain"/>
    <property type="match status" value="1"/>
</dbReference>